<gene>
    <name evidence="2" type="ORF">ACFL27_19920</name>
</gene>
<dbReference type="Gene3D" id="3.40.50.1010">
    <property type="entry name" value="5'-nuclease"/>
    <property type="match status" value="1"/>
</dbReference>
<dbReference type="Proteomes" id="UP001594351">
    <property type="component" value="Unassembled WGS sequence"/>
</dbReference>
<dbReference type="CDD" id="cd18692">
    <property type="entry name" value="PIN_VapC-like"/>
    <property type="match status" value="1"/>
</dbReference>
<evidence type="ECO:0000313" key="2">
    <source>
        <dbReference type="EMBL" id="MFC1852471.1"/>
    </source>
</evidence>
<name>A0ABV6Z1Z7_UNCC1</name>
<dbReference type="SUPFAM" id="SSF88723">
    <property type="entry name" value="PIN domain-like"/>
    <property type="match status" value="1"/>
</dbReference>
<evidence type="ECO:0000259" key="1">
    <source>
        <dbReference type="Pfam" id="PF01850"/>
    </source>
</evidence>
<evidence type="ECO:0000313" key="3">
    <source>
        <dbReference type="Proteomes" id="UP001594351"/>
    </source>
</evidence>
<organism evidence="2 3">
    <name type="scientific">candidate division CSSED10-310 bacterium</name>
    <dbReference type="NCBI Taxonomy" id="2855610"/>
    <lineage>
        <taxon>Bacteria</taxon>
        <taxon>Bacteria division CSSED10-310</taxon>
    </lineage>
</organism>
<keyword evidence="3" id="KW-1185">Reference proteome</keyword>
<reference evidence="2 3" key="1">
    <citation type="submission" date="2024-09" db="EMBL/GenBank/DDBJ databases">
        <title>Laminarin stimulates single cell rates of sulfate reduction while oxygen inhibits transcriptomic activity in coastal marine sediment.</title>
        <authorList>
            <person name="Lindsay M."/>
            <person name="Orcutt B."/>
            <person name="Emerson D."/>
            <person name="Stepanauskas R."/>
            <person name="D'Angelo T."/>
        </authorList>
    </citation>
    <scope>NUCLEOTIDE SEQUENCE [LARGE SCALE GENOMIC DNA]</scope>
    <source>
        <strain evidence="2">SAG AM-311-K15</strain>
    </source>
</reference>
<dbReference type="Pfam" id="PF01850">
    <property type="entry name" value="PIN"/>
    <property type="match status" value="1"/>
</dbReference>
<dbReference type="InterPro" id="IPR002716">
    <property type="entry name" value="PIN_dom"/>
</dbReference>
<dbReference type="EMBL" id="JBHPBY010000317">
    <property type="protein sequence ID" value="MFC1852471.1"/>
    <property type="molecule type" value="Genomic_DNA"/>
</dbReference>
<feature type="domain" description="PIN" evidence="1">
    <location>
        <begin position="7"/>
        <end position="122"/>
    </location>
</feature>
<comment type="caution">
    <text evidence="2">The sequence shown here is derived from an EMBL/GenBank/DDBJ whole genome shotgun (WGS) entry which is preliminary data.</text>
</comment>
<sequence length="144" mass="16279">MKGTKKIFVDTNILVYAYDRDAGLKRDKAQKIMTALWNQHIMPSISIQVLQELYVNLRKKNVPIHEAGEIIKDYLSWNVIENTVYILTAGIHLSQQYCVSFWDALIIAAAQQSGANLLYSEDLNDGQIYGSVKVINPLKNHSVA</sequence>
<dbReference type="InterPro" id="IPR029060">
    <property type="entry name" value="PIN-like_dom_sf"/>
</dbReference>
<protein>
    <submittedName>
        <fullName evidence="2">PIN domain-containing protein</fullName>
    </submittedName>
</protein>
<proteinExistence type="predicted"/>
<accession>A0ABV6Z1Z7</accession>